<keyword evidence="2" id="KW-1185">Reference proteome</keyword>
<gene>
    <name evidence="1" type="ORF">EVAR_18238_1</name>
</gene>
<sequence length="110" mass="12214">MSTRTESRANANTPTVNERLGRAFASLLVTLAARAAQNFASSATEKRTQFFGFFFVVLAMRKGGKQQKNPLWADLLNNLWLQCREPSALTPSSETRPFGHEDAVGTWLPL</sequence>
<dbReference type="EMBL" id="BGZK01000182">
    <property type="protein sequence ID" value="GBP26601.1"/>
    <property type="molecule type" value="Genomic_DNA"/>
</dbReference>
<reference evidence="1 2" key="1">
    <citation type="journal article" date="2019" name="Commun. Biol.">
        <title>The bagworm genome reveals a unique fibroin gene that provides high tensile strength.</title>
        <authorList>
            <person name="Kono N."/>
            <person name="Nakamura H."/>
            <person name="Ohtoshi R."/>
            <person name="Tomita M."/>
            <person name="Numata K."/>
            <person name="Arakawa K."/>
        </authorList>
    </citation>
    <scope>NUCLEOTIDE SEQUENCE [LARGE SCALE GENOMIC DNA]</scope>
</reference>
<evidence type="ECO:0000313" key="1">
    <source>
        <dbReference type="EMBL" id="GBP26601.1"/>
    </source>
</evidence>
<name>A0A4C1UJE7_EUMVA</name>
<comment type="caution">
    <text evidence="1">The sequence shown here is derived from an EMBL/GenBank/DDBJ whole genome shotgun (WGS) entry which is preliminary data.</text>
</comment>
<dbReference type="AlphaFoldDB" id="A0A4C1UJE7"/>
<dbReference type="Proteomes" id="UP000299102">
    <property type="component" value="Unassembled WGS sequence"/>
</dbReference>
<protein>
    <submittedName>
        <fullName evidence="1">Uncharacterized protein</fullName>
    </submittedName>
</protein>
<accession>A0A4C1UJE7</accession>
<evidence type="ECO:0000313" key="2">
    <source>
        <dbReference type="Proteomes" id="UP000299102"/>
    </source>
</evidence>
<proteinExistence type="predicted"/>
<organism evidence="1 2">
    <name type="scientific">Eumeta variegata</name>
    <name type="common">Bagworm moth</name>
    <name type="synonym">Eumeta japonica</name>
    <dbReference type="NCBI Taxonomy" id="151549"/>
    <lineage>
        <taxon>Eukaryota</taxon>
        <taxon>Metazoa</taxon>
        <taxon>Ecdysozoa</taxon>
        <taxon>Arthropoda</taxon>
        <taxon>Hexapoda</taxon>
        <taxon>Insecta</taxon>
        <taxon>Pterygota</taxon>
        <taxon>Neoptera</taxon>
        <taxon>Endopterygota</taxon>
        <taxon>Lepidoptera</taxon>
        <taxon>Glossata</taxon>
        <taxon>Ditrysia</taxon>
        <taxon>Tineoidea</taxon>
        <taxon>Psychidae</taxon>
        <taxon>Oiketicinae</taxon>
        <taxon>Eumeta</taxon>
    </lineage>
</organism>